<dbReference type="KEGG" id="fll:EI427_05615"/>
<dbReference type="AlphaFoldDB" id="A0A3S9P0L6"/>
<dbReference type="EMBL" id="CP034562">
    <property type="protein sequence ID" value="AZQ61729.1"/>
    <property type="molecule type" value="Genomic_DNA"/>
</dbReference>
<evidence type="ECO:0000313" key="1">
    <source>
        <dbReference type="EMBL" id="AZQ61729.1"/>
    </source>
</evidence>
<sequence length="619" mass="73450">MNQELIEREIFLFDSFIDNSINHFDEYFRYFKKYEKDYSLDEIYQKLYSILDHYDHELRSFFKQKEIEGYSICNSIEDKQERNNCNETVSKRDIRTWFFSIPFRISRYNGSVTIQFIDDVKSSLNFVFKIVKGIDEKELLYFITDDKKLWLKKEFENRINNIPSKLNDISDKYFTEDLFKNEVDLLVQEKLKTLKENFSTKNILPSELDSYLSTYFLNKKIAETWLSVLKKVIQNEYKIDNQDEIEGKTTNYQELIILDDSNGDIFRLVENTKLIEKNLNKLFESEVGEKLGNSIFDKENKDKWLINKLNSFKIYSINHKNESVFIAINWCLSQFDDCSVRYEHEIRQLTKITTNSVAENLNVPLGSYVSRIPITTDKSILKDRFINLYAQRWCETLIRNMIQINPSLDEDVLSSELSKIDQFIEKAKQIDFLKAINVNQIDMKSEYEEFIRMDKDFYSNPNHDKIYSQVSGSFQAQIYGKYVLFRKWLEERLKSKKVDCVKSSKENKETYFLAVLLNNSKYRSIREYFKTNYKNVAGVKVLTILRALMEMNIISEKIRTSNKTQLHKEISSFLDGKVVGRKGLTGSTFTKIIIEEHLDPNDKVRTDVDDLKLYLKTLL</sequence>
<reference evidence="1 2" key="1">
    <citation type="submission" date="2018-12" db="EMBL/GenBank/DDBJ databases">
        <title>Flammeovirga pectinis sp. nov., isolated from the gut of the Korean scallop, Patinopecten yessoensis.</title>
        <authorList>
            <person name="Bae J.-W."/>
            <person name="Jeong Y.-S."/>
            <person name="Kang W."/>
        </authorList>
    </citation>
    <scope>NUCLEOTIDE SEQUENCE [LARGE SCALE GENOMIC DNA]</scope>
    <source>
        <strain evidence="1 2">L12M1</strain>
    </source>
</reference>
<evidence type="ECO:0000313" key="2">
    <source>
        <dbReference type="Proteomes" id="UP000267268"/>
    </source>
</evidence>
<protein>
    <submittedName>
        <fullName evidence="1">Uncharacterized protein</fullName>
    </submittedName>
</protein>
<proteinExistence type="predicted"/>
<accession>A0A3S9P0L6</accession>
<dbReference type="Proteomes" id="UP000267268">
    <property type="component" value="Chromosome 1"/>
</dbReference>
<organism evidence="1 2">
    <name type="scientific">Flammeovirga pectinis</name>
    <dbReference type="NCBI Taxonomy" id="2494373"/>
    <lineage>
        <taxon>Bacteria</taxon>
        <taxon>Pseudomonadati</taxon>
        <taxon>Bacteroidota</taxon>
        <taxon>Cytophagia</taxon>
        <taxon>Cytophagales</taxon>
        <taxon>Flammeovirgaceae</taxon>
        <taxon>Flammeovirga</taxon>
    </lineage>
</organism>
<keyword evidence="2" id="KW-1185">Reference proteome</keyword>
<dbReference type="RefSeq" id="WP_126612520.1">
    <property type="nucleotide sequence ID" value="NZ_CP034562.1"/>
</dbReference>
<gene>
    <name evidence="1" type="ORF">EI427_05615</name>
</gene>
<name>A0A3S9P0L6_9BACT</name>
<dbReference type="OrthoDB" id="9782991at2"/>